<evidence type="ECO:0008006" key="3">
    <source>
        <dbReference type="Google" id="ProtNLM"/>
    </source>
</evidence>
<name>A0ABN2YY27_9ACTN</name>
<dbReference type="InterPro" id="IPR036736">
    <property type="entry name" value="ACP-like_sf"/>
</dbReference>
<evidence type="ECO:0000313" key="1">
    <source>
        <dbReference type="EMBL" id="GAA2133700.1"/>
    </source>
</evidence>
<gene>
    <name evidence="1" type="ORF">GCM10009760_10150</name>
</gene>
<reference evidence="1 2" key="1">
    <citation type="journal article" date="2019" name="Int. J. Syst. Evol. Microbiol.">
        <title>The Global Catalogue of Microorganisms (GCM) 10K type strain sequencing project: providing services to taxonomists for standard genome sequencing and annotation.</title>
        <authorList>
            <consortium name="The Broad Institute Genomics Platform"/>
            <consortium name="The Broad Institute Genome Sequencing Center for Infectious Disease"/>
            <person name="Wu L."/>
            <person name="Ma J."/>
        </authorList>
    </citation>
    <scope>NUCLEOTIDE SEQUENCE [LARGE SCALE GENOMIC DNA]</scope>
    <source>
        <strain evidence="1 2">JCM 14560</strain>
    </source>
</reference>
<accession>A0ABN2YY27</accession>
<comment type="caution">
    <text evidence="1">The sequence shown here is derived from an EMBL/GenBank/DDBJ whole genome shotgun (WGS) entry which is preliminary data.</text>
</comment>
<dbReference type="EMBL" id="BAAANT010000004">
    <property type="protein sequence ID" value="GAA2133700.1"/>
    <property type="molecule type" value="Genomic_DNA"/>
</dbReference>
<organism evidence="1 2">
    <name type="scientific">Kitasatospora kazusensis</name>
    <dbReference type="NCBI Taxonomy" id="407974"/>
    <lineage>
        <taxon>Bacteria</taxon>
        <taxon>Bacillati</taxon>
        <taxon>Actinomycetota</taxon>
        <taxon>Actinomycetes</taxon>
        <taxon>Kitasatosporales</taxon>
        <taxon>Streptomycetaceae</taxon>
        <taxon>Kitasatospora</taxon>
    </lineage>
</organism>
<dbReference type="SUPFAM" id="SSF47336">
    <property type="entry name" value="ACP-like"/>
    <property type="match status" value="1"/>
</dbReference>
<proteinExistence type="predicted"/>
<sequence>MFDDVYKFLTGVLADMNYDISEVTPQTDLGPEGLDLESLAIAEISIQIEDSYSIKFEEDEAEQLALMTLGGLVEEIVKRAAAVAK</sequence>
<protein>
    <recommendedName>
        <fullName evidence="3">Acyl carrier protein</fullName>
    </recommendedName>
</protein>
<evidence type="ECO:0000313" key="2">
    <source>
        <dbReference type="Proteomes" id="UP001422759"/>
    </source>
</evidence>
<dbReference type="RefSeq" id="WP_344461146.1">
    <property type="nucleotide sequence ID" value="NZ_BAAANT010000004.1"/>
</dbReference>
<dbReference type="Proteomes" id="UP001422759">
    <property type="component" value="Unassembled WGS sequence"/>
</dbReference>
<keyword evidence="2" id="KW-1185">Reference proteome</keyword>
<dbReference type="Gene3D" id="1.10.1200.10">
    <property type="entry name" value="ACP-like"/>
    <property type="match status" value="1"/>
</dbReference>